<gene>
    <name evidence="1" type="ORF">HPB47_018813</name>
</gene>
<evidence type="ECO:0000313" key="2">
    <source>
        <dbReference type="Proteomes" id="UP000805193"/>
    </source>
</evidence>
<dbReference type="EMBL" id="JABSTQ010008114">
    <property type="protein sequence ID" value="KAG0434875.1"/>
    <property type="molecule type" value="Genomic_DNA"/>
</dbReference>
<evidence type="ECO:0000313" key="1">
    <source>
        <dbReference type="EMBL" id="KAG0434875.1"/>
    </source>
</evidence>
<sequence length="80" mass="8615">LEYTVAASAAEYSRCLAGPDVNERNEICVLSTSTHSASMAGLMVEKIPDKPTACAALFTSHYCLTICYAEGLTSTLEFFQ</sequence>
<dbReference type="Proteomes" id="UP000805193">
    <property type="component" value="Unassembled WGS sequence"/>
</dbReference>
<organism evidence="1 2">
    <name type="scientific">Ixodes persulcatus</name>
    <name type="common">Taiga tick</name>
    <dbReference type="NCBI Taxonomy" id="34615"/>
    <lineage>
        <taxon>Eukaryota</taxon>
        <taxon>Metazoa</taxon>
        <taxon>Ecdysozoa</taxon>
        <taxon>Arthropoda</taxon>
        <taxon>Chelicerata</taxon>
        <taxon>Arachnida</taxon>
        <taxon>Acari</taxon>
        <taxon>Parasitiformes</taxon>
        <taxon>Ixodida</taxon>
        <taxon>Ixodoidea</taxon>
        <taxon>Ixodidae</taxon>
        <taxon>Ixodinae</taxon>
        <taxon>Ixodes</taxon>
    </lineage>
</organism>
<protein>
    <submittedName>
        <fullName evidence="1">Uncharacterized protein</fullName>
    </submittedName>
</protein>
<proteinExistence type="predicted"/>
<feature type="non-terminal residue" evidence="1">
    <location>
        <position position="1"/>
    </location>
</feature>
<reference evidence="1 2" key="1">
    <citation type="journal article" date="2020" name="Cell">
        <title>Large-Scale Comparative Analyses of Tick Genomes Elucidate Their Genetic Diversity and Vector Capacities.</title>
        <authorList>
            <consortium name="Tick Genome and Microbiome Consortium (TIGMIC)"/>
            <person name="Jia N."/>
            <person name="Wang J."/>
            <person name="Shi W."/>
            <person name="Du L."/>
            <person name="Sun Y."/>
            <person name="Zhan W."/>
            <person name="Jiang J.F."/>
            <person name="Wang Q."/>
            <person name="Zhang B."/>
            <person name="Ji P."/>
            <person name="Bell-Sakyi L."/>
            <person name="Cui X.M."/>
            <person name="Yuan T.T."/>
            <person name="Jiang B.G."/>
            <person name="Yang W.F."/>
            <person name="Lam T.T."/>
            <person name="Chang Q.C."/>
            <person name="Ding S.J."/>
            <person name="Wang X.J."/>
            <person name="Zhu J.G."/>
            <person name="Ruan X.D."/>
            <person name="Zhao L."/>
            <person name="Wei J.T."/>
            <person name="Ye R.Z."/>
            <person name="Que T.C."/>
            <person name="Du C.H."/>
            <person name="Zhou Y.H."/>
            <person name="Cheng J.X."/>
            <person name="Dai P.F."/>
            <person name="Guo W.B."/>
            <person name="Han X.H."/>
            <person name="Huang E.J."/>
            <person name="Li L.F."/>
            <person name="Wei W."/>
            <person name="Gao Y.C."/>
            <person name="Liu J.Z."/>
            <person name="Shao H.Z."/>
            <person name="Wang X."/>
            <person name="Wang C.C."/>
            <person name="Yang T.C."/>
            <person name="Huo Q.B."/>
            <person name="Li W."/>
            <person name="Chen H.Y."/>
            <person name="Chen S.E."/>
            <person name="Zhou L.G."/>
            <person name="Ni X.B."/>
            <person name="Tian J.H."/>
            <person name="Sheng Y."/>
            <person name="Liu T."/>
            <person name="Pan Y.S."/>
            <person name="Xia L.Y."/>
            <person name="Li J."/>
            <person name="Zhao F."/>
            <person name="Cao W.C."/>
        </authorList>
    </citation>
    <scope>NUCLEOTIDE SEQUENCE [LARGE SCALE GENOMIC DNA]</scope>
    <source>
        <strain evidence="1">Iper-2018</strain>
    </source>
</reference>
<comment type="caution">
    <text evidence="1">The sequence shown here is derived from an EMBL/GenBank/DDBJ whole genome shotgun (WGS) entry which is preliminary data.</text>
</comment>
<name>A0AC60QJZ1_IXOPE</name>
<keyword evidence="2" id="KW-1185">Reference proteome</keyword>
<feature type="non-terminal residue" evidence="1">
    <location>
        <position position="80"/>
    </location>
</feature>
<accession>A0AC60QJZ1</accession>